<protein>
    <submittedName>
        <fullName evidence="2">Uncharacterized protein</fullName>
    </submittedName>
</protein>
<comment type="caution">
    <text evidence="2">The sequence shown here is derived from an EMBL/GenBank/DDBJ whole genome shotgun (WGS) entry which is preliminary data.</text>
</comment>
<feature type="compositionally biased region" description="Basic residues" evidence="1">
    <location>
        <begin position="25"/>
        <end position="34"/>
    </location>
</feature>
<evidence type="ECO:0000313" key="3">
    <source>
        <dbReference type="Proteomes" id="UP001066276"/>
    </source>
</evidence>
<accession>A0AAV7RTN9</accession>
<organism evidence="2 3">
    <name type="scientific">Pleurodeles waltl</name>
    <name type="common">Iberian ribbed newt</name>
    <dbReference type="NCBI Taxonomy" id="8319"/>
    <lineage>
        <taxon>Eukaryota</taxon>
        <taxon>Metazoa</taxon>
        <taxon>Chordata</taxon>
        <taxon>Craniata</taxon>
        <taxon>Vertebrata</taxon>
        <taxon>Euteleostomi</taxon>
        <taxon>Amphibia</taxon>
        <taxon>Batrachia</taxon>
        <taxon>Caudata</taxon>
        <taxon>Salamandroidea</taxon>
        <taxon>Salamandridae</taxon>
        <taxon>Pleurodelinae</taxon>
        <taxon>Pleurodeles</taxon>
    </lineage>
</organism>
<feature type="compositionally biased region" description="Polar residues" evidence="1">
    <location>
        <begin position="1"/>
        <end position="10"/>
    </location>
</feature>
<gene>
    <name evidence="2" type="ORF">NDU88_007729</name>
</gene>
<keyword evidence="3" id="KW-1185">Reference proteome</keyword>
<evidence type="ECO:0000313" key="2">
    <source>
        <dbReference type="EMBL" id="KAJ1154991.1"/>
    </source>
</evidence>
<sequence length="69" mass="8054">MHSARLQTQTLRKETRRAAEERRRPPNKRRKKNQRTPAQEVPLRDRKVLRSLNVATSPEGHGSVRYGPV</sequence>
<dbReference type="AlphaFoldDB" id="A0AAV7RTN9"/>
<feature type="region of interest" description="Disordered" evidence="1">
    <location>
        <begin position="1"/>
        <end position="69"/>
    </location>
</feature>
<dbReference type="Proteomes" id="UP001066276">
    <property type="component" value="Chromosome 5"/>
</dbReference>
<name>A0AAV7RTN9_PLEWA</name>
<proteinExistence type="predicted"/>
<evidence type="ECO:0000256" key="1">
    <source>
        <dbReference type="SAM" id="MobiDB-lite"/>
    </source>
</evidence>
<reference evidence="2" key="1">
    <citation type="journal article" date="2022" name="bioRxiv">
        <title>Sequencing and chromosome-scale assembly of the giantPleurodeles waltlgenome.</title>
        <authorList>
            <person name="Brown T."/>
            <person name="Elewa A."/>
            <person name="Iarovenko S."/>
            <person name="Subramanian E."/>
            <person name="Araus A.J."/>
            <person name="Petzold A."/>
            <person name="Susuki M."/>
            <person name="Suzuki K.-i.T."/>
            <person name="Hayashi T."/>
            <person name="Toyoda A."/>
            <person name="Oliveira C."/>
            <person name="Osipova E."/>
            <person name="Leigh N.D."/>
            <person name="Simon A."/>
            <person name="Yun M.H."/>
        </authorList>
    </citation>
    <scope>NUCLEOTIDE SEQUENCE</scope>
    <source>
        <strain evidence="2">20211129_DDA</strain>
        <tissue evidence="2">Liver</tissue>
    </source>
</reference>
<feature type="compositionally biased region" description="Basic and acidic residues" evidence="1">
    <location>
        <begin position="11"/>
        <end position="24"/>
    </location>
</feature>
<dbReference type="EMBL" id="JANPWB010000009">
    <property type="protein sequence ID" value="KAJ1154991.1"/>
    <property type="molecule type" value="Genomic_DNA"/>
</dbReference>